<name>A0A2S7JZ94_9PROT</name>
<evidence type="ECO:0000313" key="3">
    <source>
        <dbReference type="EMBL" id="PQA85575.1"/>
    </source>
</evidence>
<keyword evidence="2" id="KW-0732">Signal</keyword>
<keyword evidence="1" id="KW-1133">Transmembrane helix</keyword>
<dbReference type="Proteomes" id="UP000239504">
    <property type="component" value="Unassembled WGS sequence"/>
</dbReference>
<keyword evidence="1" id="KW-0472">Membrane</keyword>
<dbReference type="InterPro" id="IPR022472">
    <property type="entry name" value="VPLPA-CTERM"/>
</dbReference>
<feature type="signal peptide" evidence="2">
    <location>
        <begin position="1"/>
        <end position="28"/>
    </location>
</feature>
<evidence type="ECO:0000313" key="4">
    <source>
        <dbReference type="Proteomes" id="UP000239504"/>
    </source>
</evidence>
<dbReference type="NCBIfam" id="TIGR03370">
    <property type="entry name" value="VPLPA-CTERM"/>
    <property type="match status" value="1"/>
</dbReference>
<dbReference type="EMBL" id="PJCH01000017">
    <property type="protein sequence ID" value="PQA85575.1"/>
    <property type="molecule type" value="Genomic_DNA"/>
</dbReference>
<feature type="chain" id="PRO_5015561954" description="DUF642 domain-containing protein" evidence="2">
    <location>
        <begin position="29"/>
        <end position="231"/>
    </location>
</feature>
<sequence>MGVSMMSRLKFAVAAGAASLAAAGPASAAEIFFDSFEAPDVADWAVFQVAGDGSDWTAEFGTGIEIQDESLGITDAYDGEQYVELDSDFARGGDAGASGTNSGMGALVPFVEGRTYDISFAYKPRTDVADDNIIQLYALAYDGADVDNAVQLFEVNETTSTLSDWMVYTVSYTALAGFNGIGFAADGIENSLGGFLDAVSVSEVPLPAALPLFLAGVAGFGFAGRKRKAAA</sequence>
<organism evidence="3 4">
    <name type="scientific">Hyphococcus luteus</name>
    <dbReference type="NCBI Taxonomy" id="2058213"/>
    <lineage>
        <taxon>Bacteria</taxon>
        <taxon>Pseudomonadati</taxon>
        <taxon>Pseudomonadota</taxon>
        <taxon>Alphaproteobacteria</taxon>
        <taxon>Parvularculales</taxon>
        <taxon>Parvularculaceae</taxon>
        <taxon>Hyphococcus</taxon>
    </lineage>
</organism>
<evidence type="ECO:0000256" key="2">
    <source>
        <dbReference type="SAM" id="SignalP"/>
    </source>
</evidence>
<reference evidence="3 4" key="1">
    <citation type="submission" date="2017-12" db="EMBL/GenBank/DDBJ databases">
        <authorList>
            <person name="Hurst M.R.H."/>
        </authorList>
    </citation>
    <scope>NUCLEOTIDE SEQUENCE [LARGE SCALE GENOMIC DNA]</scope>
    <source>
        <strain evidence="3 4">SY-3-19</strain>
    </source>
</reference>
<proteinExistence type="predicted"/>
<evidence type="ECO:0000256" key="1">
    <source>
        <dbReference type="SAM" id="Phobius"/>
    </source>
</evidence>
<dbReference type="AlphaFoldDB" id="A0A2S7JZ94"/>
<feature type="transmembrane region" description="Helical" evidence="1">
    <location>
        <begin position="204"/>
        <end position="223"/>
    </location>
</feature>
<evidence type="ECO:0008006" key="5">
    <source>
        <dbReference type="Google" id="ProtNLM"/>
    </source>
</evidence>
<gene>
    <name evidence="3" type="ORF">CW354_21800</name>
</gene>
<comment type="caution">
    <text evidence="3">The sequence shown here is derived from an EMBL/GenBank/DDBJ whole genome shotgun (WGS) entry which is preliminary data.</text>
</comment>
<protein>
    <recommendedName>
        <fullName evidence="5">DUF642 domain-containing protein</fullName>
    </recommendedName>
</protein>
<keyword evidence="4" id="KW-1185">Reference proteome</keyword>
<dbReference type="Gene3D" id="2.60.120.260">
    <property type="entry name" value="Galactose-binding domain-like"/>
    <property type="match status" value="1"/>
</dbReference>
<keyword evidence="1" id="KW-0812">Transmembrane</keyword>
<accession>A0A2S7JZ94</accession>